<evidence type="ECO:0000313" key="4">
    <source>
        <dbReference type="EMBL" id="TQV80434.1"/>
    </source>
</evidence>
<evidence type="ECO:0000259" key="3">
    <source>
        <dbReference type="SMART" id="SM00287"/>
    </source>
</evidence>
<evidence type="ECO:0000256" key="1">
    <source>
        <dbReference type="SAM" id="MobiDB-lite"/>
    </source>
</evidence>
<feature type="region of interest" description="Disordered" evidence="1">
    <location>
        <begin position="317"/>
        <end position="351"/>
    </location>
</feature>
<dbReference type="AlphaFoldDB" id="A0A545TT87"/>
<dbReference type="SMART" id="SM00287">
    <property type="entry name" value="SH3b"/>
    <property type="match status" value="1"/>
</dbReference>
<dbReference type="EMBL" id="VHSH01000003">
    <property type="protein sequence ID" value="TQV80434.1"/>
    <property type="molecule type" value="Genomic_DNA"/>
</dbReference>
<dbReference type="InterPro" id="IPR018649">
    <property type="entry name" value="SHOCT"/>
</dbReference>
<dbReference type="Proteomes" id="UP000315252">
    <property type="component" value="Unassembled WGS sequence"/>
</dbReference>
<feature type="domain" description="SH3b" evidence="3">
    <location>
        <begin position="233"/>
        <end position="297"/>
    </location>
</feature>
<dbReference type="Pfam" id="PF08239">
    <property type="entry name" value="SH3_3"/>
    <property type="match status" value="1"/>
</dbReference>
<gene>
    <name evidence="4" type="ORF">FKG95_09650</name>
</gene>
<dbReference type="RefSeq" id="WP_142896148.1">
    <property type="nucleotide sequence ID" value="NZ_ML660054.1"/>
</dbReference>
<dbReference type="InterPro" id="IPR003646">
    <property type="entry name" value="SH3-like_bac-type"/>
</dbReference>
<protein>
    <submittedName>
        <fullName evidence="4">SH3 domain-containing protein</fullName>
    </submittedName>
</protein>
<comment type="caution">
    <text evidence="4">The sequence shown here is derived from an EMBL/GenBank/DDBJ whole genome shotgun (WGS) entry which is preliminary data.</text>
</comment>
<feature type="signal peptide" evidence="2">
    <location>
        <begin position="1"/>
        <end position="26"/>
    </location>
</feature>
<dbReference type="OrthoDB" id="7433551at2"/>
<reference evidence="4 5" key="1">
    <citation type="submission" date="2019-06" db="EMBL/GenBank/DDBJ databases">
        <title>Whole genome sequence for Rhodospirillaceae sp. R148.</title>
        <authorList>
            <person name="Wang G."/>
        </authorList>
    </citation>
    <scope>NUCLEOTIDE SEQUENCE [LARGE SCALE GENOMIC DNA]</scope>
    <source>
        <strain evidence="4 5">R148</strain>
    </source>
</reference>
<dbReference type="Gene3D" id="2.30.30.40">
    <property type="entry name" value="SH3 Domains"/>
    <property type="match status" value="1"/>
</dbReference>
<keyword evidence="2" id="KW-0732">Signal</keyword>
<organism evidence="4 5">
    <name type="scientific">Denitrobaculum tricleocarpae</name>
    <dbReference type="NCBI Taxonomy" id="2591009"/>
    <lineage>
        <taxon>Bacteria</taxon>
        <taxon>Pseudomonadati</taxon>
        <taxon>Pseudomonadota</taxon>
        <taxon>Alphaproteobacteria</taxon>
        <taxon>Rhodospirillales</taxon>
        <taxon>Rhodospirillaceae</taxon>
        <taxon>Denitrobaculum</taxon>
    </lineage>
</organism>
<proteinExistence type="predicted"/>
<evidence type="ECO:0000313" key="5">
    <source>
        <dbReference type="Proteomes" id="UP000315252"/>
    </source>
</evidence>
<accession>A0A545TT87</accession>
<feature type="chain" id="PRO_5021913105" evidence="2">
    <location>
        <begin position="27"/>
        <end position="458"/>
    </location>
</feature>
<sequence length="458" mass="49886">MTFRRDAATVSGFVGAAIVMSSPAWSQMTPPPAGAKYTFECSSSVNANYEEVYSILSSDGSTLRVEVDDGIERNWYEKPLYLLNTTIASKQMIRGQESSMFNIPSEFKQLQSLEVGGKYSGYVIERRPRERLEWDYTLSVLGRETVYNRAFGDLKVITLSEARWVNVYSSNLDVRYAPELSFPLSWEYKDSNGAEITCELAAAEGLDGIPVVARPEAPGTVVGSQIAVVKSPQRMRSIVNANVREEPSRAAARIGRLGNGTRISVSGYVDVSGERWYALPLDNGTTGYVFSGVLKEANAPATSPAAAAALAPASKPAVQPAAKPQPAQGATQTAAVRAPAPTPAPAAADTPERLKKLDELRRLDLISEAEYQQKRKDLLGSGKSVGIADQLRQTNAQFRQGKINPEEFVKTRAGILAKINTQDMDAKQGLVLLNDLINERLISEAEYSRKRATMLDAL</sequence>
<evidence type="ECO:0000256" key="2">
    <source>
        <dbReference type="SAM" id="SignalP"/>
    </source>
</evidence>
<name>A0A545TT87_9PROT</name>
<keyword evidence="5" id="KW-1185">Reference proteome</keyword>
<dbReference type="Pfam" id="PF09851">
    <property type="entry name" value="SHOCT"/>
    <property type="match status" value="1"/>
</dbReference>
<feature type="compositionally biased region" description="Low complexity" evidence="1">
    <location>
        <begin position="317"/>
        <end position="349"/>
    </location>
</feature>